<protein>
    <submittedName>
        <fullName evidence="1">Ferric-chelate reductase 1</fullName>
    </submittedName>
</protein>
<organism evidence="1">
    <name type="scientific">Taenia asiatica</name>
    <name type="common">Asian tapeworm</name>
    <dbReference type="NCBI Taxonomy" id="60517"/>
    <lineage>
        <taxon>Eukaryota</taxon>
        <taxon>Metazoa</taxon>
        <taxon>Spiralia</taxon>
        <taxon>Lophotrochozoa</taxon>
        <taxon>Platyhelminthes</taxon>
        <taxon>Cestoda</taxon>
        <taxon>Eucestoda</taxon>
        <taxon>Cyclophyllidea</taxon>
        <taxon>Taeniidae</taxon>
        <taxon>Taenia</taxon>
    </lineage>
</organism>
<evidence type="ECO:0000313" key="1">
    <source>
        <dbReference type="WBParaSite" id="TASK_0000581801-mRNA-1"/>
    </source>
</evidence>
<accession>A0A158R8N9</accession>
<dbReference type="AlphaFoldDB" id="A0A158R8N9"/>
<dbReference type="WBParaSite" id="TASK_0000581801-mRNA-1">
    <property type="protein sequence ID" value="TASK_0000581801-mRNA-1"/>
    <property type="gene ID" value="TASK_0000581801"/>
</dbReference>
<proteinExistence type="predicted"/>
<sequence>LSTSEVTVAGGKREFEITCTSATCAGSCEPPGEVATCQNLMLFRKQIDGISTTLVVQRGHLEPLWADVLRDLKVLVDEESKMVVRLPRTHTYVGQYQCGCESTDATKTIVLSASTAFESTDFLTEAIFLRNYTVVYEKKQQYQGDGASGVIELATKDKGEFFHMMANGVTFAPNLGGKFEWIEEGKRRTYEFVYSEQQRVRIYPNVEALANWTELAFHVRALTLYPDAKDNDTVIYRWYLPNQASGSNITDVFRVVGKLLAKITARYDRIPET</sequence>
<reference evidence="1" key="1">
    <citation type="submission" date="2016-04" db="UniProtKB">
        <authorList>
            <consortium name="WormBaseParasite"/>
        </authorList>
    </citation>
    <scope>IDENTIFICATION</scope>
</reference>
<dbReference type="STRING" id="60517.A0A158R8N9"/>
<name>A0A158R8N9_TAEAS</name>